<organism evidence="2 4">
    <name type="scientific">Candidatus [Bacteroides] periocalifornicus</name>
    <dbReference type="NCBI Taxonomy" id="1702214"/>
    <lineage>
        <taxon>Bacteria</taxon>
        <taxon>Pseudomonadati</taxon>
        <taxon>Bacteroidota</taxon>
    </lineage>
</organism>
<accession>A0A0Q4B7Y5</accession>
<evidence type="ECO:0000256" key="1">
    <source>
        <dbReference type="SAM" id="SignalP"/>
    </source>
</evidence>
<keyword evidence="1" id="KW-0732">Signal</keyword>
<dbReference type="EMBL" id="LIIK01000007">
    <property type="protein sequence ID" value="KQM09335.1"/>
    <property type="molecule type" value="Genomic_DNA"/>
</dbReference>
<sequence length="504" mass="55510">MKRSIFLVPLLAAFATPAFAQSFNDVIRFSQENPQSTARSVGMGNAMGAVGGDMSTLSSNPAGIGLYRSSEFSISTGLNVPITRSTYLGKRNNDFTIRGSFGGTGGVFSFHSGLEKENGLLALNFGLAFNKLQDYTQRSTVQANNSTSSYLDALAEQANALGLTPDNFKGGDEAFGRNNWEILSAWRAYLIDPEGHRDAQGKLTQFTHFITKLTDGEAVRQTQRFASRGHLSEFDMSAGFNFSNVFYGGATLGIQVLDYRHDRKYTEESLMQKDYGFSSMTYMESTQISGYGVNLKLGVIYRPIDFFRVGFSFHTPTAMQVESKGTLNVESHFLSGDVRNGKSNSPEGRTSYSMTTPMRLQGSAAITFGHVAMLAAEYTYSLYPLASLGTGTDYEAANDVIRNQLRPTHGVGVGAELVARQVAFRLGGGFQTSPYTERLFDPYGQRYYFSAGLGYSGAHFSADVAYRQMVQRGEYALYTFRNTDYQVDRRITSNLILATLAFRF</sequence>
<comment type="caution">
    <text evidence="2">The sequence shown here is derived from an EMBL/GenBank/DDBJ whole genome shotgun (WGS) entry which is preliminary data.</text>
</comment>
<evidence type="ECO:0000313" key="2">
    <source>
        <dbReference type="EMBL" id="KQM09320.1"/>
    </source>
</evidence>
<feature type="chain" id="PRO_5007428129" description="Transporter" evidence="1">
    <location>
        <begin position="21"/>
        <end position="504"/>
    </location>
</feature>
<evidence type="ECO:0008006" key="5">
    <source>
        <dbReference type="Google" id="ProtNLM"/>
    </source>
</evidence>
<reference evidence="2 4" key="1">
    <citation type="submission" date="2015-08" db="EMBL/GenBank/DDBJ databases">
        <title>Candidatus Bacteriodes Periocalifornicus.</title>
        <authorList>
            <person name="McLean J.S."/>
            <person name="Kelley S."/>
        </authorList>
    </citation>
    <scope>NUCLEOTIDE SEQUENCE [LARGE SCALE GENOMIC DNA]</scope>
    <source>
        <strain evidence="2">12B</strain>
    </source>
</reference>
<dbReference type="STRING" id="1702214.AL399_02270"/>
<dbReference type="PATRIC" id="fig|1702214.3.peg.317"/>
<dbReference type="Proteomes" id="UP000054172">
    <property type="component" value="Unassembled WGS sequence"/>
</dbReference>
<dbReference type="EMBL" id="LIIK01000007">
    <property type="protein sequence ID" value="KQM09320.1"/>
    <property type="molecule type" value="Genomic_DNA"/>
</dbReference>
<gene>
    <name evidence="2" type="ORF">AL399_02270</name>
    <name evidence="3" type="ORF">AL399_02395</name>
</gene>
<dbReference type="Gene3D" id="2.40.160.60">
    <property type="entry name" value="Outer membrane protein transport protein (OMPP1/FadL/TodX)"/>
    <property type="match status" value="1"/>
</dbReference>
<proteinExistence type="predicted"/>
<evidence type="ECO:0000313" key="3">
    <source>
        <dbReference type="EMBL" id="KQM09335.1"/>
    </source>
</evidence>
<protein>
    <recommendedName>
        <fullName evidence="5">Transporter</fullName>
    </recommendedName>
</protein>
<dbReference type="SUPFAM" id="SSF56935">
    <property type="entry name" value="Porins"/>
    <property type="match status" value="1"/>
</dbReference>
<keyword evidence="4" id="KW-1185">Reference proteome</keyword>
<feature type="signal peptide" evidence="1">
    <location>
        <begin position="1"/>
        <end position="20"/>
    </location>
</feature>
<evidence type="ECO:0000313" key="4">
    <source>
        <dbReference type="Proteomes" id="UP000054172"/>
    </source>
</evidence>
<dbReference type="AlphaFoldDB" id="A0A0Q4B7Y5"/>
<name>A0A0Q4B7Y5_9BACT</name>